<evidence type="ECO:0000313" key="4">
    <source>
        <dbReference type="Proteomes" id="UP000253046"/>
    </source>
</evidence>
<keyword evidence="4" id="KW-1185">Reference proteome</keyword>
<evidence type="ECO:0000256" key="1">
    <source>
        <dbReference type="ARBA" id="ARBA00022679"/>
    </source>
</evidence>
<dbReference type="OrthoDB" id="529208at2"/>
<organism evidence="3 4">
    <name type="scientific">Brenneria salicis ATCC 15712 = DSM 30166</name>
    <dbReference type="NCBI Taxonomy" id="714314"/>
    <lineage>
        <taxon>Bacteria</taxon>
        <taxon>Pseudomonadati</taxon>
        <taxon>Pseudomonadota</taxon>
        <taxon>Gammaproteobacteria</taxon>
        <taxon>Enterobacterales</taxon>
        <taxon>Pectobacteriaceae</taxon>
        <taxon>Brenneria</taxon>
    </lineage>
</organism>
<evidence type="ECO:0000259" key="2">
    <source>
        <dbReference type="Pfam" id="PF08241"/>
    </source>
</evidence>
<evidence type="ECO:0000313" key="3">
    <source>
        <dbReference type="EMBL" id="RBP64052.1"/>
    </source>
</evidence>
<reference evidence="3 4" key="1">
    <citation type="submission" date="2018-06" db="EMBL/GenBank/DDBJ databases">
        <title>Genomic Encyclopedia of Type Strains, Phase IV (KMG-IV): sequencing the most valuable type-strain genomes for metagenomic binning, comparative biology and taxonomic classification.</title>
        <authorList>
            <person name="Goeker M."/>
        </authorList>
    </citation>
    <scope>NUCLEOTIDE SEQUENCE [LARGE SCALE GENOMIC DNA]</scope>
    <source>
        <strain evidence="3 4">DSM 30166</strain>
    </source>
</reference>
<dbReference type="CDD" id="cd02440">
    <property type="entry name" value="AdoMet_MTases"/>
    <property type="match status" value="1"/>
</dbReference>
<accession>A0A366I8W1</accession>
<dbReference type="GO" id="GO:0008757">
    <property type="term" value="F:S-adenosylmethionine-dependent methyltransferase activity"/>
    <property type="evidence" value="ECO:0007669"/>
    <property type="project" value="InterPro"/>
</dbReference>
<comment type="caution">
    <text evidence="3">The sequence shown here is derived from an EMBL/GenBank/DDBJ whole genome shotgun (WGS) entry which is preliminary data.</text>
</comment>
<gene>
    <name evidence="3" type="ORF">DES54_10911</name>
</gene>
<dbReference type="InterPro" id="IPR050447">
    <property type="entry name" value="Erg6_SMT_methyltransf"/>
</dbReference>
<dbReference type="SUPFAM" id="SSF53335">
    <property type="entry name" value="S-adenosyl-L-methionine-dependent methyltransferases"/>
    <property type="match status" value="1"/>
</dbReference>
<dbReference type="GO" id="GO:0032259">
    <property type="term" value="P:methylation"/>
    <property type="evidence" value="ECO:0007669"/>
    <property type="project" value="UniProtKB-KW"/>
</dbReference>
<dbReference type="Pfam" id="PF08241">
    <property type="entry name" value="Methyltransf_11"/>
    <property type="match status" value="1"/>
</dbReference>
<keyword evidence="3" id="KW-0489">Methyltransferase</keyword>
<dbReference type="EMBL" id="QNRY01000009">
    <property type="protein sequence ID" value="RBP64052.1"/>
    <property type="molecule type" value="Genomic_DNA"/>
</dbReference>
<dbReference type="Proteomes" id="UP000253046">
    <property type="component" value="Unassembled WGS sequence"/>
</dbReference>
<keyword evidence="1 3" id="KW-0808">Transferase</keyword>
<name>A0A366I8W1_9GAMM</name>
<dbReference type="Gene3D" id="3.40.50.150">
    <property type="entry name" value="Vaccinia Virus protein VP39"/>
    <property type="match status" value="1"/>
</dbReference>
<sequence>MTKPVEKIITPEFLRSMSYPDFVALMKQDNTPPGSAYTVDYWIEHASLSKDSVLLDLACSTGYSSRRCFKKLNMYAHGIDISEIAINTAKEKARNLGAQEQLSYQVSDACSLPFSSNFFTHILAGCNFAFIQDRKQALSEVIRVLRKGGIICTSNFYYRKVPGDDIINNVYAAIGFRPDPHWNLQYWHDFFDCNELELYHEKNHEVTSQTSEELKANISAYIKNDNEFTRSLDEAAQNAFYERFLAIREPLNTQRDYQGVTIQLWRKK</sequence>
<feature type="domain" description="Methyltransferase type 11" evidence="2">
    <location>
        <begin position="55"/>
        <end position="152"/>
    </location>
</feature>
<dbReference type="PANTHER" id="PTHR44068:SF11">
    <property type="entry name" value="GERANYL DIPHOSPHATE 2-C-METHYLTRANSFERASE"/>
    <property type="match status" value="1"/>
</dbReference>
<protein>
    <submittedName>
        <fullName evidence="3">Methyltransferase family protein</fullName>
    </submittedName>
</protein>
<dbReference type="InterPro" id="IPR013216">
    <property type="entry name" value="Methyltransf_11"/>
</dbReference>
<proteinExistence type="predicted"/>
<dbReference type="RefSeq" id="WP_113865687.1">
    <property type="nucleotide sequence ID" value="NZ_AGJP01000001.1"/>
</dbReference>
<dbReference type="AlphaFoldDB" id="A0A366I8W1"/>
<dbReference type="PANTHER" id="PTHR44068">
    <property type="entry name" value="ZGC:194242"/>
    <property type="match status" value="1"/>
</dbReference>
<dbReference type="InterPro" id="IPR029063">
    <property type="entry name" value="SAM-dependent_MTases_sf"/>
</dbReference>